<organism evidence="7 8">
    <name type="scientific">Mergibacter septicus</name>
    <dbReference type="NCBI Taxonomy" id="221402"/>
    <lineage>
        <taxon>Bacteria</taxon>
        <taxon>Pseudomonadati</taxon>
        <taxon>Pseudomonadota</taxon>
        <taxon>Gammaproteobacteria</taxon>
        <taxon>Pasteurellales</taxon>
        <taxon>Pasteurellaceae</taxon>
        <taxon>Mergibacter</taxon>
    </lineage>
</organism>
<dbReference type="Gene3D" id="1.10.3860.10">
    <property type="entry name" value="Sodium:dicarboxylate symporter"/>
    <property type="match status" value="1"/>
</dbReference>
<keyword evidence="8" id="KW-1185">Reference proteome</keyword>
<dbReference type="RefSeq" id="WP_261920592.1">
    <property type="nucleotide sequence ID" value="NZ_CP022011.1"/>
</dbReference>
<dbReference type="GO" id="GO:0015184">
    <property type="term" value="F:L-cystine transmembrane transporter activity"/>
    <property type="evidence" value="ECO:0007669"/>
    <property type="project" value="TreeGrafter"/>
</dbReference>
<reference evidence="7" key="1">
    <citation type="submission" date="2017-06" db="EMBL/GenBank/DDBJ databases">
        <title>Genome sequencing of pathogenic and non-pathogenic strains within Bisgaard taxon 40.</title>
        <authorList>
            <person name="Ladner J.T."/>
            <person name="Lovett S.P."/>
            <person name="Koroleva G."/>
            <person name="Lorch J.M."/>
        </authorList>
    </citation>
    <scope>NUCLEOTIDE SEQUENCE</scope>
    <source>
        <strain evidence="7">27576-1-I1</strain>
    </source>
</reference>
<dbReference type="EMBL" id="CP022011">
    <property type="protein sequence ID" value="QDJ14888.1"/>
    <property type="molecule type" value="Genomic_DNA"/>
</dbReference>
<evidence type="ECO:0000256" key="6">
    <source>
        <dbReference type="ARBA" id="ARBA00023136"/>
    </source>
</evidence>
<keyword evidence="5" id="KW-1133">Transmembrane helix</keyword>
<evidence type="ECO:0000256" key="1">
    <source>
        <dbReference type="ARBA" id="ARBA00004141"/>
    </source>
</evidence>
<proteinExistence type="inferred from homology"/>
<sequence>MSVLFILVLFTALLGAVYLVQQRQASLSKTVFIALVLGLIFGSVLQYFYAENTADLKQILSWVNIVGGGYVRLLQMIVMPLVLVSILSAVSKLYDVTALGKISFSILFVLLFTTAISALIGILFSALFHLNAEGLIAGARELAAQERVLGHVDRVMNSTIPEMLLSFIPRNPFAELTGANPTSIISVVIFSALLGMATLKVYQNDKHTGERLLSGIESLNKLIMSLVRIVISLTPYGILALMTNMAAKSTLSDILNLFSFILASYLAIATMFVIHGLLLVVNGINPLTYYKKVLPTLLFAFTSRSSAASIPLNIETQTNKLGNASTIANFSASFGATIGQNGCAGIYPAMLAVMIAPTIGIDPFTVDFILSLVVIITISSFGIAGVGGGATFAAIVVLSTMGLPLALVGLLISIEPIIDMARTALNVNGSITAGTLSSKWLGQHNQQIFKQMD</sequence>
<keyword evidence="4" id="KW-0812">Transmembrane</keyword>
<comment type="similarity">
    <text evidence="2">Belongs to the dicarboxylate/amino acid:cation symporter (DAACS) (TC 2.A.23) family.</text>
</comment>
<dbReference type="PANTHER" id="PTHR42865:SF5">
    <property type="entry name" value="L-CYSTINE TRANSPORTER TCYP"/>
    <property type="match status" value="1"/>
</dbReference>
<protein>
    <submittedName>
        <fullName evidence="7">L-cystine transporter</fullName>
    </submittedName>
</protein>
<dbReference type="PRINTS" id="PR00173">
    <property type="entry name" value="EDTRNSPORT"/>
</dbReference>
<evidence type="ECO:0000256" key="4">
    <source>
        <dbReference type="ARBA" id="ARBA00022692"/>
    </source>
</evidence>
<dbReference type="AlphaFoldDB" id="A0A8E3MGE8"/>
<dbReference type="Proteomes" id="UP000955338">
    <property type="component" value="Chromosome"/>
</dbReference>
<dbReference type="Pfam" id="PF00375">
    <property type="entry name" value="SDF"/>
    <property type="match status" value="1"/>
</dbReference>
<name>A0A8E3MGE8_9PAST</name>
<dbReference type="InterPro" id="IPR001991">
    <property type="entry name" value="Na-dicarboxylate_symporter"/>
</dbReference>
<evidence type="ECO:0000313" key="8">
    <source>
        <dbReference type="Proteomes" id="UP000955338"/>
    </source>
</evidence>
<dbReference type="GO" id="GO:0005886">
    <property type="term" value="C:plasma membrane"/>
    <property type="evidence" value="ECO:0007669"/>
    <property type="project" value="TreeGrafter"/>
</dbReference>
<dbReference type="GO" id="GO:0015293">
    <property type="term" value="F:symporter activity"/>
    <property type="evidence" value="ECO:0007669"/>
    <property type="project" value="InterPro"/>
</dbReference>
<accession>A0A8E3MGE8</accession>
<dbReference type="PANTHER" id="PTHR42865">
    <property type="entry name" value="PROTON/GLUTAMATE-ASPARTATE SYMPORTER"/>
    <property type="match status" value="1"/>
</dbReference>
<dbReference type="SUPFAM" id="SSF118215">
    <property type="entry name" value="Proton glutamate symport protein"/>
    <property type="match status" value="1"/>
</dbReference>
<comment type="subcellular location">
    <subcellularLocation>
        <location evidence="1">Membrane</location>
        <topology evidence="1">Multi-pass membrane protein</topology>
    </subcellularLocation>
</comment>
<evidence type="ECO:0000256" key="5">
    <source>
        <dbReference type="ARBA" id="ARBA00022989"/>
    </source>
</evidence>
<evidence type="ECO:0000313" key="7">
    <source>
        <dbReference type="EMBL" id="QDJ14888.1"/>
    </source>
</evidence>
<gene>
    <name evidence="7" type="ORF">CEP48_05345</name>
</gene>
<dbReference type="InterPro" id="IPR036458">
    <property type="entry name" value="Na:dicarbo_symporter_sf"/>
</dbReference>
<evidence type="ECO:0000256" key="2">
    <source>
        <dbReference type="ARBA" id="ARBA00006148"/>
    </source>
</evidence>
<keyword evidence="6" id="KW-0472">Membrane</keyword>
<keyword evidence="3" id="KW-0813">Transport</keyword>
<evidence type="ECO:0000256" key="3">
    <source>
        <dbReference type="ARBA" id="ARBA00022448"/>
    </source>
</evidence>